<evidence type="ECO:0000313" key="3">
    <source>
        <dbReference type="EMBL" id="CAH0546833.1"/>
    </source>
</evidence>
<dbReference type="PANTHER" id="PTHR12490">
    <property type="entry name" value="GSK3B-INTERACTING PROTEIN"/>
    <property type="match status" value="1"/>
</dbReference>
<dbReference type="InterPro" id="IPR023231">
    <property type="entry name" value="GSKIP_dom_sf"/>
</dbReference>
<feature type="domain" description="GSKIP" evidence="2">
    <location>
        <begin position="14"/>
        <end position="110"/>
    </location>
</feature>
<dbReference type="Proteomes" id="UP001154078">
    <property type="component" value="Chromosome 1"/>
</dbReference>
<dbReference type="OrthoDB" id="5804279at2759"/>
<dbReference type="Pfam" id="PF05303">
    <property type="entry name" value="GSKIP_dom"/>
    <property type="match status" value="1"/>
</dbReference>
<sequence>MLKENVLDKENWKVEAQHVINDIKQHVSSISISTEKPSSNQQIYLNIKTLENKDFCVELSSLGFKIVGECFDNDNIETTQYYETPYSLLLSISDEYKHSFGNELIDKLSDISSQCRN</sequence>
<dbReference type="Gene3D" id="3.30.2280.10">
    <property type="entry name" value="Hypothetical protein (hspc210)"/>
    <property type="match status" value="1"/>
</dbReference>
<dbReference type="AlphaFoldDB" id="A0A9P0F9Q6"/>
<organism evidence="3 4">
    <name type="scientific">Brassicogethes aeneus</name>
    <name type="common">Rape pollen beetle</name>
    <name type="synonym">Meligethes aeneus</name>
    <dbReference type="NCBI Taxonomy" id="1431903"/>
    <lineage>
        <taxon>Eukaryota</taxon>
        <taxon>Metazoa</taxon>
        <taxon>Ecdysozoa</taxon>
        <taxon>Arthropoda</taxon>
        <taxon>Hexapoda</taxon>
        <taxon>Insecta</taxon>
        <taxon>Pterygota</taxon>
        <taxon>Neoptera</taxon>
        <taxon>Endopterygota</taxon>
        <taxon>Coleoptera</taxon>
        <taxon>Polyphaga</taxon>
        <taxon>Cucujiformia</taxon>
        <taxon>Nitidulidae</taxon>
        <taxon>Meligethinae</taxon>
        <taxon>Brassicogethes</taxon>
    </lineage>
</organism>
<keyword evidence="4" id="KW-1185">Reference proteome</keyword>
<evidence type="ECO:0000313" key="4">
    <source>
        <dbReference type="Proteomes" id="UP001154078"/>
    </source>
</evidence>
<evidence type="ECO:0000259" key="2">
    <source>
        <dbReference type="Pfam" id="PF05303"/>
    </source>
</evidence>
<dbReference type="GO" id="GO:0005737">
    <property type="term" value="C:cytoplasm"/>
    <property type="evidence" value="ECO:0007669"/>
    <property type="project" value="TreeGrafter"/>
</dbReference>
<dbReference type="GO" id="GO:0051018">
    <property type="term" value="F:protein kinase A binding"/>
    <property type="evidence" value="ECO:0007669"/>
    <property type="project" value="TreeGrafter"/>
</dbReference>
<comment type="similarity">
    <text evidence="1">Belongs to the GSKIP family.</text>
</comment>
<dbReference type="InterPro" id="IPR007967">
    <property type="entry name" value="GSKIP_dom"/>
</dbReference>
<accession>A0A9P0F9Q6</accession>
<reference evidence="3" key="1">
    <citation type="submission" date="2021-12" db="EMBL/GenBank/DDBJ databases">
        <authorList>
            <person name="King R."/>
        </authorList>
    </citation>
    <scope>NUCLEOTIDE SEQUENCE</scope>
</reference>
<dbReference type="PANTHER" id="PTHR12490:SF4">
    <property type="entry name" value="GSK3B-INTERACTING PROTEIN"/>
    <property type="match status" value="1"/>
</dbReference>
<proteinExistence type="inferred from homology"/>
<name>A0A9P0F9Q6_BRAAE</name>
<gene>
    <name evidence="3" type="ORF">MELIAE_LOCUS922</name>
</gene>
<evidence type="ECO:0000256" key="1">
    <source>
        <dbReference type="ARBA" id="ARBA00009571"/>
    </source>
</evidence>
<dbReference type="GO" id="GO:0019207">
    <property type="term" value="F:kinase regulator activity"/>
    <property type="evidence" value="ECO:0007669"/>
    <property type="project" value="TreeGrafter"/>
</dbReference>
<dbReference type="GO" id="GO:0060828">
    <property type="term" value="P:regulation of canonical Wnt signaling pathway"/>
    <property type="evidence" value="ECO:0007669"/>
    <property type="project" value="InterPro"/>
</dbReference>
<dbReference type="SUPFAM" id="SSF103107">
    <property type="entry name" value="Hypothetical protein c14orf129, hspc210"/>
    <property type="match status" value="1"/>
</dbReference>
<dbReference type="EMBL" id="OV121132">
    <property type="protein sequence ID" value="CAH0546833.1"/>
    <property type="molecule type" value="Genomic_DNA"/>
</dbReference>
<protein>
    <recommendedName>
        <fullName evidence="2">GSKIP domain-containing protein</fullName>
    </recommendedName>
</protein>
<dbReference type="InterPro" id="IPR037395">
    <property type="entry name" value="GSKIP"/>
</dbReference>